<evidence type="ECO:0000256" key="3">
    <source>
        <dbReference type="ARBA" id="ARBA00022692"/>
    </source>
</evidence>
<comment type="caution">
    <text evidence="9">The sequence shown here is derived from an EMBL/GenBank/DDBJ whole genome shotgun (WGS) entry which is preliminary data.</text>
</comment>
<keyword evidence="2" id="KW-1003">Cell membrane</keyword>
<feature type="transmembrane region" description="Helical" evidence="8">
    <location>
        <begin position="258"/>
        <end position="278"/>
    </location>
</feature>
<evidence type="ECO:0000256" key="6">
    <source>
        <dbReference type="ARBA" id="ARBA00025718"/>
    </source>
</evidence>
<dbReference type="AlphaFoldDB" id="A0A1V9XJE1"/>
<protein>
    <submittedName>
        <fullName evidence="9">Vang protein 1-like</fullName>
    </submittedName>
</protein>
<dbReference type="Proteomes" id="UP000192247">
    <property type="component" value="Unassembled WGS sequence"/>
</dbReference>
<keyword evidence="5 8" id="KW-0472">Membrane</keyword>
<keyword evidence="3 8" id="KW-0812">Transmembrane</keyword>
<dbReference type="EMBL" id="MNPL01009572">
    <property type="protein sequence ID" value="OQR73645.1"/>
    <property type="molecule type" value="Genomic_DNA"/>
</dbReference>
<comment type="subcellular location">
    <subcellularLocation>
        <location evidence="1">Cell membrane</location>
        <topology evidence="1">Multi-pass membrane protein</topology>
    </subcellularLocation>
</comment>
<dbReference type="PANTHER" id="PTHR20886">
    <property type="entry name" value="VANG-LIKE PROTEIN"/>
    <property type="match status" value="1"/>
</dbReference>
<reference evidence="9 10" key="1">
    <citation type="journal article" date="2017" name="Gigascience">
        <title>Draft genome of the honey bee ectoparasitic mite, Tropilaelaps mercedesae, is shaped by the parasitic life history.</title>
        <authorList>
            <person name="Dong X."/>
            <person name="Armstrong S.D."/>
            <person name="Xia D."/>
            <person name="Makepeace B.L."/>
            <person name="Darby A.C."/>
            <person name="Kadowaki T."/>
        </authorList>
    </citation>
    <scope>NUCLEOTIDE SEQUENCE [LARGE SCALE GENOMIC DNA]</scope>
    <source>
        <strain evidence="9">Wuxi-XJTLU</strain>
    </source>
</reference>
<sequence>MLNSPPHGSRRIPPPYTGPADHISGSVSNNRSTNSPQPPMALNLGRSHQQQPIGQSPLGYNSTQARQGSGNISSIGYETSNPLDQQRLLDSISMFHSPSPQQMSMSGDSPGPINNSVNMSTTIDLPPNISISNGGSLAMSKETKASHRSGRDGQNGHIADEVVEVQILPQGDNWADNTTCITGATSERSISTEDISRLGTDRRGLSGLFLLHMWMGSVMAALLSIAAFLSPLGMVLLPKLPLWEQPWKVQACGPECDGLLNGFAFRLCILFGGCWAVFFRRPRATLPRVFVFRAVIMVFTLVVVISYWLFYSVRIYERRYEDFDLTYLSIVQFALSMIDTLLWIQLLAVLVLEIRHLPPQYYVKVVRSPDGASKSYTLGTISIQRAAVQLLEDYYRDFPVYNPFLEHLPSSASARKHNSQPSFKVYDLNSGSSQMSHVSGQNGGRRTTDRLFAEHEYEKRVKKRRARLVTAVEDAFTHIKRVKENQENSGTHFLMDPQEAAQAVFPSMARALQKFLRITRQQPRHTMQGILEHLATCLHYDLSPKAFLEKYLKSEPVLQDERELSTSIQSWALVCDVLLSRPVKEGVTFILRQGDVSLMASIHALPHFNITEEVVDPKCNKFQLRLQSETSV</sequence>
<proteinExistence type="inferred from homology"/>
<feature type="transmembrane region" description="Helical" evidence="8">
    <location>
        <begin position="290"/>
        <end position="310"/>
    </location>
</feature>
<name>A0A1V9XJE1_9ACAR</name>
<dbReference type="OrthoDB" id="8887313at2759"/>
<evidence type="ECO:0000256" key="4">
    <source>
        <dbReference type="ARBA" id="ARBA00022989"/>
    </source>
</evidence>
<feature type="compositionally biased region" description="Polar residues" evidence="7">
    <location>
        <begin position="46"/>
        <end position="79"/>
    </location>
</feature>
<evidence type="ECO:0000313" key="9">
    <source>
        <dbReference type="EMBL" id="OQR73645.1"/>
    </source>
</evidence>
<evidence type="ECO:0000256" key="8">
    <source>
        <dbReference type="SAM" id="Phobius"/>
    </source>
</evidence>
<accession>A0A1V9XJE1</accession>
<gene>
    <name evidence="9" type="ORF">BIW11_01108</name>
</gene>
<feature type="compositionally biased region" description="Polar residues" evidence="7">
    <location>
        <begin position="25"/>
        <end position="35"/>
    </location>
</feature>
<feature type="compositionally biased region" description="Basic and acidic residues" evidence="7">
    <location>
        <begin position="141"/>
        <end position="151"/>
    </location>
</feature>
<evidence type="ECO:0000256" key="7">
    <source>
        <dbReference type="SAM" id="MobiDB-lite"/>
    </source>
</evidence>
<evidence type="ECO:0000256" key="2">
    <source>
        <dbReference type="ARBA" id="ARBA00022475"/>
    </source>
</evidence>
<evidence type="ECO:0000313" key="10">
    <source>
        <dbReference type="Proteomes" id="UP000192247"/>
    </source>
</evidence>
<comment type="similarity">
    <text evidence="6">Belongs to the Vang family.</text>
</comment>
<dbReference type="FunCoup" id="A0A1V9XJE1">
    <property type="interactions" value="316"/>
</dbReference>
<keyword evidence="10" id="KW-1185">Reference proteome</keyword>
<evidence type="ECO:0000256" key="5">
    <source>
        <dbReference type="ARBA" id="ARBA00023136"/>
    </source>
</evidence>
<feature type="region of interest" description="Disordered" evidence="7">
    <location>
        <begin position="127"/>
        <end position="156"/>
    </location>
</feature>
<feature type="region of interest" description="Disordered" evidence="7">
    <location>
        <begin position="1"/>
        <end position="79"/>
    </location>
</feature>
<feature type="transmembrane region" description="Helical" evidence="8">
    <location>
        <begin position="330"/>
        <end position="352"/>
    </location>
</feature>
<keyword evidence="4 8" id="KW-1133">Transmembrane helix</keyword>
<evidence type="ECO:0000256" key="1">
    <source>
        <dbReference type="ARBA" id="ARBA00004651"/>
    </source>
</evidence>
<dbReference type="Pfam" id="PF06638">
    <property type="entry name" value="Strabismus"/>
    <property type="match status" value="1"/>
</dbReference>
<dbReference type="InParanoid" id="A0A1V9XJE1"/>
<dbReference type="GO" id="GO:0005886">
    <property type="term" value="C:plasma membrane"/>
    <property type="evidence" value="ECO:0007669"/>
    <property type="project" value="UniProtKB-SubCell"/>
</dbReference>
<feature type="transmembrane region" description="Helical" evidence="8">
    <location>
        <begin position="207"/>
        <end position="238"/>
    </location>
</feature>
<organism evidence="9 10">
    <name type="scientific">Tropilaelaps mercedesae</name>
    <dbReference type="NCBI Taxonomy" id="418985"/>
    <lineage>
        <taxon>Eukaryota</taxon>
        <taxon>Metazoa</taxon>
        <taxon>Ecdysozoa</taxon>
        <taxon>Arthropoda</taxon>
        <taxon>Chelicerata</taxon>
        <taxon>Arachnida</taxon>
        <taxon>Acari</taxon>
        <taxon>Parasitiformes</taxon>
        <taxon>Mesostigmata</taxon>
        <taxon>Gamasina</taxon>
        <taxon>Dermanyssoidea</taxon>
        <taxon>Laelapidae</taxon>
        <taxon>Tropilaelaps</taxon>
    </lineage>
</organism>
<dbReference type="InterPro" id="IPR009539">
    <property type="entry name" value="VANGL"/>
</dbReference>
<dbReference type="STRING" id="418985.A0A1V9XJE1"/>